<evidence type="ECO:0000313" key="3">
    <source>
        <dbReference type="Proteomes" id="UP000466024"/>
    </source>
</evidence>
<reference evidence="2 3" key="1">
    <citation type="submission" date="2019-08" db="EMBL/GenBank/DDBJ databases">
        <title>Bioinformatics analysis of the strain L3 and L5.</title>
        <authorList>
            <person name="Li X."/>
        </authorList>
    </citation>
    <scope>NUCLEOTIDE SEQUENCE [LARGE SCALE GENOMIC DNA]</scope>
    <source>
        <strain evidence="2 3">L3</strain>
    </source>
</reference>
<evidence type="ECO:0008006" key="4">
    <source>
        <dbReference type="Google" id="ProtNLM"/>
    </source>
</evidence>
<feature type="chain" id="PRO_5024915612" description="DUF4136 domain-containing protein" evidence="1">
    <location>
        <begin position="20"/>
        <end position="202"/>
    </location>
</feature>
<sequence length="202" mass="21802">MPRLPFTLALALCAGVTLSACQQRDASNQDTDASKETFHAANYPLEVQYDASLTRVDGEVSSYFDNGGWQLSDDAPGDRLILLELPESDDVATALWRLGASHDAEAVDHCLTLPTNAQAMPSKTTMAGEAFTGFTLGDAGMSHFQNAEGYRAVVDDTCYAIDLIVQGTRGEVYDPPRQPPFSSDEAMKRLRSISDGLSFTGK</sequence>
<evidence type="ECO:0000256" key="1">
    <source>
        <dbReference type="SAM" id="SignalP"/>
    </source>
</evidence>
<proteinExistence type="predicted"/>
<evidence type="ECO:0000313" key="2">
    <source>
        <dbReference type="EMBL" id="KAA0016876.1"/>
    </source>
</evidence>
<gene>
    <name evidence="2" type="ORF">F0A16_15355</name>
</gene>
<dbReference type="AlphaFoldDB" id="A0A640WCM1"/>
<dbReference type="EMBL" id="VTPX01000009">
    <property type="protein sequence ID" value="KAA0016876.1"/>
    <property type="molecule type" value="Genomic_DNA"/>
</dbReference>
<keyword evidence="3" id="KW-1185">Reference proteome</keyword>
<organism evidence="2 3">
    <name type="scientific">Salinicola corii</name>
    <dbReference type="NCBI Taxonomy" id="2606937"/>
    <lineage>
        <taxon>Bacteria</taxon>
        <taxon>Pseudomonadati</taxon>
        <taxon>Pseudomonadota</taxon>
        <taxon>Gammaproteobacteria</taxon>
        <taxon>Oceanospirillales</taxon>
        <taxon>Halomonadaceae</taxon>
        <taxon>Salinicola</taxon>
    </lineage>
</organism>
<comment type="caution">
    <text evidence="2">The sequence shown here is derived from an EMBL/GenBank/DDBJ whole genome shotgun (WGS) entry which is preliminary data.</text>
</comment>
<dbReference type="RefSeq" id="WP_149436287.1">
    <property type="nucleotide sequence ID" value="NZ_VTPX01000009.1"/>
</dbReference>
<name>A0A640WCM1_9GAMM</name>
<dbReference type="PROSITE" id="PS51257">
    <property type="entry name" value="PROKAR_LIPOPROTEIN"/>
    <property type="match status" value="1"/>
</dbReference>
<feature type="signal peptide" evidence="1">
    <location>
        <begin position="1"/>
        <end position="19"/>
    </location>
</feature>
<dbReference type="Proteomes" id="UP000466024">
    <property type="component" value="Unassembled WGS sequence"/>
</dbReference>
<protein>
    <recommendedName>
        <fullName evidence="4">DUF4136 domain-containing protein</fullName>
    </recommendedName>
</protein>
<accession>A0A640WCM1</accession>
<keyword evidence="1" id="KW-0732">Signal</keyword>